<accession>A0A918UA49</accession>
<evidence type="ECO:0000313" key="2">
    <source>
        <dbReference type="EMBL" id="GGY19322.1"/>
    </source>
</evidence>
<keyword evidence="3" id="KW-1185">Reference proteome</keyword>
<dbReference type="AlphaFoldDB" id="A0A918UA49"/>
<proteinExistence type="predicted"/>
<keyword evidence="1" id="KW-1133">Transmembrane helix</keyword>
<dbReference type="Proteomes" id="UP000645257">
    <property type="component" value="Unassembled WGS sequence"/>
</dbReference>
<organism evidence="2 3">
    <name type="scientific">Paludibacterium paludis</name>
    <dbReference type="NCBI Taxonomy" id="1225769"/>
    <lineage>
        <taxon>Bacteria</taxon>
        <taxon>Pseudomonadati</taxon>
        <taxon>Pseudomonadota</taxon>
        <taxon>Betaproteobacteria</taxon>
        <taxon>Neisseriales</taxon>
        <taxon>Chromobacteriaceae</taxon>
        <taxon>Paludibacterium</taxon>
    </lineage>
</organism>
<gene>
    <name evidence="2" type="ORF">GCM10011289_23570</name>
</gene>
<reference evidence="2" key="1">
    <citation type="journal article" date="2014" name="Int. J. Syst. Evol. Microbiol.">
        <title>Complete genome sequence of Corynebacterium casei LMG S-19264T (=DSM 44701T), isolated from a smear-ripened cheese.</title>
        <authorList>
            <consortium name="US DOE Joint Genome Institute (JGI-PGF)"/>
            <person name="Walter F."/>
            <person name="Albersmeier A."/>
            <person name="Kalinowski J."/>
            <person name="Ruckert C."/>
        </authorList>
    </citation>
    <scope>NUCLEOTIDE SEQUENCE</scope>
    <source>
        <strain evidence="2">KCTC 32182</strain>
    </source>
</reference>
<reference evidence="2" key="2">
    <citation type="submission" date="2020-09" db="EMBL/GenBank/DDBJ databases">
        <authorList>
            <person name="Sun Q."/>
            <person name="Kim S."/>
        </authorList>
    </citation>
    <scope>NUCLEOTIDE SEQUENCE</scope>
    <source>
        <strain evidence="2">KCTC 32182</strain>
    </source>
</reference>
<sequence>MAHEPHHKRTYRFTLLTASAAQRALWVLAVLALLWSCVIWALEGGA</sequence>
<evidence type="ECO:0000256" key="1">
    <source>
        <dbReference type="SAM" id="Phobius"/>
    </source>
</evidence>
<name>A0A918UA49_9NEIS</name>
<dbReference type="RefSeq" id="WP_189534533.1">
    <property type="nucleotide sequence ID" value="NZ_BMYX01000013.1"/>
</dbReference>
<keyword evidence="1" id="KW-0472">Membrane</keyword>
<keyword evidence="1" id="KW-0812">Transmembrane</keyword>
<dbReference type="EMBL" id="BMYX01000013">
    <property type="protein sequence ID" value="GGY19322.1"/>
    <property type="molecule type" value="Genomic_DNA"/>
</dbReference>
<comment type="caution">
    <text evidence="2">The sequence shown here is derived from an EMBL/GenBank/DDBJ whole genome shotgun (WGS) entry which is preliminary data.</text>
</comment>
<feature type="transmembrane region" description="Helical" evidence="1">
    <location>
        <begin position="21"/>
        <end position="42"/>
    </location>
</feature>
<protein>
    <submittedName>
        <fullName evidence="2">Uncharacterized protein</fullName>
    </submittedName>
</protein>
<evidence type="ECO:0000313" key="3">
    <source>
        <dbReference type="Proteomes" id="UP000645257"/>
    </source>
</evidence>